<evidence type="ECO:0000256" key="1">
    <source>
        <dbReference type="SAM" id="SignalP"/>
    </source>
</evidence>
<dbReference type="STRING" id="1166018.FAES_3700"/>
<dbReference type="HOGENOM" id="CLU_1524214_0_0_10"/>
<proteinExistence type="predicted"/>
<dbReference type="eggNOG" id="ENOG502ZCMM">
    <property type="taxonomic scope" value="Bacteria"/>
</dbReference>
<organism evidence="2 3">
    <name type="scientific">Fibrella aestuarina BUZ 2</name>
    <dbReference type="NCBI Taxonomy" id="1166018"/>
    <lineage>
        <taxon>Bacteria</taxon>
        <taxon>Pseudomonadati</taxon>
        <taxon>Bacteroidota</taxon>
        <taxon>Cytophagia</taxon>
        <taxon>Cytophagales</taxon>
        <taxon>Spirosomataceae</taxon>
        <taxon>Fibrella</taxon>
    </lineage>
</organism>
<accession>I0KC54</accession>
<dbReference type="KEGG" id="fae:FAES_3700"/>
<evidence type="ECO:0000313" key="2">
    <source>
        <dbReference type="EMBL" id="CCH01707.1"/>
    </source>
</evidence>
<feature type="chain" id="PRO_5003630452" description="Outer membrane protein beta-barrel domain-containing protein" evidence="1">
    <location>
        <begin position="44"/>
        <end position="197"/>
    </location>
</feature>
<dbReference type="AlphaFoldDB" id="I0KC54"/>
<protein>
    <recommendedName>
        <fullName evidence="4">Outer membrane protein beta-barrel domain-containing protein</fullName>
    </recommendedName>
</protein>
<gene>
    <name evidence="2" type="ORF">FAES_3700</name>
</gene>
<reference evidence="2 3" key="1">
    <citation type="journal article" date="2012" name="J. Bacteriol.">
        <title>Genome Sequence of Fibrella aestuarina BUZ 2T, a Filamentous Marine Bacterium.</title>
        <authorList>
            <person name="Filippini M."/>
            <person name="Qi W."/>
            <person name="Blom J."/>
            <person name="Goesmann A."/>
            <person name="Smits T.H."/>
            <person name="Bagheri H.C."/>
        </authorList>
    </citation>
    <scope>NUCLEOTIDE SEQUENCE [LARGE SCALE GENOMIC DNA]</scope>
    <source>
        <strain evidence="3">BUZ 2T</strain>
    </source>
</reference>
<dbReference type="Proteomes" id="UP000011058">
    <property type="component" value="Chromosome"/>
</dbReference>
<sequence length="197" mass="21959">MLTFRKRPANSASLTQNSVFMRRTLLSFSFFVALLAVAQTASAQYNNFAFGFRLGEPAGVNVRKYFGENHAFDLNIGTYGGLYGTTRDYRSGRYKSIGLSIQGHYLWHDRLFSSEALRAYYGFGGQINSRRYYPDRLAAINEYESTISLGGSGVAGIEYFVPNKPYSIFAEVGVYAEVIPAPLFLNVSTGLGIRFNL</sequence>
<name>I0KC54_9BACT</name>
<dbReference type="PATRIC" id="fig|1166018.3.peg.5483"/>
<dbReference type="EMBL" id="HE796683">
    <property type="protein sequence ID" value="CCH01707.1"/>
    <property type="molecule type" value="Genomic_DNA"/>
</dbReference>
<evidence type="ECO:0000313" key="3">
    <source>
        <dbReference type="Proteomes" id="UP000011058"/>
    </source>
</evidence>
<keyword evidence="1" id="KW-0732">Signal</keyword>
<evidence type="ECO:0008006" key="4">
    <source>
        <dbReference type="Google" id="ProtNLM"/>
    </source>
</evidence>
<keyword evidence="3" id="KW-1185">Reference proteome</keyword>
<feature type="signal peptide" evidence="1">
    <location>
        <begin position="1"/>
        <end position="43"/>
    </location>
</feature>